<keyword evidence="2" id="KW-1185">Reference proteome</keyword>
<reference evidence="1 2" key="1">
    <citation type="journal article" date="2023" name="Sci. Data">
        <title>Genome assembly of the Korean intertidal mud-creeper Batillaria attramentaria.</title>
        <authorList>
            <person name="Patra A.K."/>
            <person name="Ho P.T."/>
            <person name="Jun S."/>
            <person name="Lee S.J."/>
            <person name="Kim Y."/>
            <person name="Won Y.J."/>
        </authorList>
    </citation>
    <scope>NUCLEOTIDE SEQUENCE [LARGE SCALE GENOMIC DNA]</scope>
    <source>
        <strain evidence="1">Wonlab-2016</strain>
    </source>
</reference>
<dbReference type="EMBL" id="JACVVK020000298">
    <property type="protein sequence ID" value="KAK7479641.1"/>
    <property type="molecule type" value="Genomic_DNA"/>
</dbReference>
<evidence type="ECO:0000313" key="1">
    <source>
        <dbReference type="EMBL" id="KAK7479641.1"/>
    </source>
</evidence>
<accession>A0ABD0JYD1</accession>
<dbReference type="Proteomes" id="UP001519460">
    <property type="component" value="Unassembled WGS sequence"/>
</dbReference>
<sequence>MRSAGRALCDASNRETNVQLGQLLTNDYTSIHKQYIPAAVSRGTHRYTCTLQFTPWLVVNGLSKTYTTRVAEDNEPRRTPVLLTRYRKLGPSSGTHRNEFPPTEFIDTTSGTAVLTAVCVLNTMQCWF</sequence>
<proteinExistence type="predicted"/>
<evidence type="ECO:0000313" key="2">
    <source>
        <dbReference type="Proteomes" id="UP001519460"/>
    </source>
</evidence>
<dbReference type="AlphaFoldDB" id="A0ABD0JYD1"/>
<comment type="caution">
    <text evidence="1">The sequence shown here is derived from an EMBL/GenBank/DDBJ whole genome shotgun (WGS) entry which is preliminary data.</text>
</comment>
<protein>
    <submittedName>
        <fullName evidence="1">Uncharacterized protein</fullName>
    </submittedName>
</protein>
<name>A0ABD0JYD1_9CAEN</name>
<gene>
    <name evidence="1" type="ORF">BaRGS_00029107</name>
</gene>
<organism evidence="1 2">
    <name type="scientific">Batillaria attramentaria</name>
    <dbReference type="NCBI Taxonomy" id="370345"/>
    <lineage>
        <taxon>Eukaryota</taxon>
        <taxon>Metazoa</taxon>
        <taxon>Spiralia</taxon>
        <taxon>Lophotrochozoa</taxon>
        <taxon>Mollusca</taxon>
        <taxon>Gastropoda</taxon>
        <taxon>Caenogastropoda</taxon>
        <taxon>Sorbeoconcha</taxon>
        <taxon>Cerithioidea</taxon>
        <taxon>Batillariidae</taxon>
        <taxon>Batillaria</taxon>
    </lineage>
</organism>